<dbReference type="InterPro" id="IPR002049">
    <property type="entry name" value="LE_dom"/>
</dbReference>
<evidence type="ECO:0000256" key="7">
    <source>
        <dbReference type="ARBA" id="ARBA00022989"/>
    </source>
</evidence>
<feature type="domain" description="EGF-like" evidence="15">
    <location>
        <begin position="185"/>
        <end position="215"/>
    </location>
</feature>
<evidence type="ECO:0000256" key="12">
    <source>
        <dbReference type="PROSITE-ProRule" id="PRU00076"/>
    </source>
</evidence>
<keyword evidence="2" id="KW-1003">Cell membrane</keyword>
<feature type="domain" description="EGF-like" evidence="15">
    <location>
        <begin position="418"/>
        <end position="448"/>
    </location>
</feature>
<accession>A0AAD7RLQ9</accession>
<feature type="domain" description="EGF-like" evidence="15">
    <location>
        <begin position="324"/>
        <end position="359"/>
    </location>
</feature>
<dbReference type="SMART" id="SM00181">
    <property type="entry name" value="EGF"/>
    <property type="match status" value="12"/>
</dbReference>
<feature type="disulfide bond" evidence="12">
    <location>
        <begin position="205"/>
        <end position="214"/>
    </location>
</feature>
<reference evidence="17" key="1">
    <citation type="journal article" date="2023" name="Science">
        <title>Genome structures resolve the early diversification of teleost fishes.</title>
        <authorList>
            <person name="Parey E."/>
            <person name="Louis A."/>
            <person name="Montfort J."/>
            <person name="Bouchez O."/>
            <person name="Roques C."/>
            <person name="Iampietro C."/>
            <person name="Lluch J."/>
            <person name="Castinel A."/>
            <person name="Donnadieu C."/>
            <person name="Desvignes T."/>
            <person name="Floi Bucao C."/>
            <person name="Jouanno E."/>
            <person name="Wen M."/>
            <person name="Mejri S."/>
            <person name="Dirks R."/>
            <person name="Jansen H."/>
            <person name="Henkel C."/>
            <person name="Chen W.J."/>
            <person name="Zahm M."/>
            <person name="Cabau C."/>
            <person name="Klopp C."/>
            <person name="Thompson A.W."/>
            <person name="Robinson-Rechavi M."/>
            <person name="Braasch I."/>
            <person name="Lecointre G."/>
            <person name="Bobe J."/>
            <person name="Postlethwait J.H."/>
            <person name="Berthelot C."/>
            <person name="Roest Crollius H."/>
            <person name="Guiguen Y."/>
        </authorList>
    </citation>
    <scope>NUCLEOTIDE SEQUENCE</scope>
    <source>
        <strain evidence="17">NC1722</strain>
    </source>
</reference>
<dbReference type="PROSITE" id="PS00022">
    <property type="entry name" value="EGF_1"/>
    <property type="match status" value="9"/>
</dbReference>
<keyword evidence="9 12" id="KW-1015">Disulfide bond</keyword>
<evidence type="ECO:0000313" key="18">
    <source>
        <dbReference type="Proteomes" id="UP001221898"/>
    </source>
</evidence>
<comment type="similarity">
    <text evidence="11">Belongs to the MEGF family.</text>
</comment>
<dbReference type="InterPro" id="IPR052485">
    <property type="entry name" value="MEGF_diff_regulators"/>
</dbReference>
<evidence type="ECO:0000259" key="16">
    <source>
        <dbReference type="PROSITE" id="PS51041"/>
    </source>
</evidence>
<proteinExistence type="inferred from homology"/>
<dbReference type="PROSITE" id="PS01186">
    <property type="entry name" value="EGF_2"/>
    <property type="match status" value="1"/>
</dbReference>
<name>A0AAD7RLQ9_9TELE</name>
<evidence type="ECO:0000256" key="11">
    <source>
        <dbReference type="ARBA" id="ARBA00038377"/>
    </source>
</evidence>
<comment type="caution">
    <text evidence="17">The sequence shown here is derived from an EMBL/GenBank/DDBJ whole genome shotgun (WGS) entry which is preliminary data.</text>
</comment>
<evidence type="ECO:0000256" key="9">
    <source>
        <dbReference type="ARBA" id="ARBA00023157"/>
    </source>
</evidence>
<keyword evidence="10" id="KW-0325">Glycoprotein</keyword>
<evidence type="ECO:0000256" key="10">
    <source>
        <dbReference type="ARBA" id="ARBA00023180"/>
    </source>
</evidence>
<evidence type="ECO:0000256" key="8">
    <source>
        <dbReference type="ARBA" id="ARBA00023136"/>
    </source>
</evidence>
<evidence type="ECO:0000256" key="14">
    <source>
        <dbReference type="SAM" id="Phobius"/>
    </source>
</evidence>
<protein>
    <recommendedName>
        <fullName evidence="19">Platelet endothelial aggregation receptor 1</fullName>
    </recommendedName>
</protein>
<dbReference type="CDD" id="cd00055">
    <property type="entry name" value="EGF_Lam"/>
    <property type="match status" value="1"/>
</dbReference>
<dbReference type="InterPro" id="IPR011489">
    <property type="entry name" value="EMI_domain"/>
</dbReference>
<gene>
    <name evidence="17" type="ORF">AAFF_G00169790</name>
</gene>
<dbReference type="FunFam" id="2.10.25.10:FF:000114">
    <property type="entry name" value="Multiple epidermal growth factor-like domains protein 11"/>
    <property type="match status" value="1"/>
</dbReference>
<keyword evidence="7 14" id="KW-1133">Transmembrane helix</keyword>
<evidence type="ECO:0000313" key="17">
    <source>
        <dbReference type="EMBL" id="KAJ8386509.1"/>
    </source>
</evidence>
<dbReference type="FunFam" id="2.170.300.10:FF:000002">
    <property type="entry name" value="Multiple epidermal growth factor-like domains 10"/>
    <property type="match status" value="2"/>
</dbReference>
<evidence type="ECO:0000256" key="6">
    <source>
        <dbReference type="ARBA" id="ARBA00022737"/>
    </source>
</evidence>
<keyword evidence="4 14" id="KW-0812">Transmembrane</keyword>
<feature type="domain" description="EMI" evidence="16">
    <location>
        <begin position="65"/>
        <end position="142"/>
    </location>
</feature>
<dbReference type="PANTHER" id="PTHR24052:SF12">
    <property type="entry name" value="PLATELET ENDOTHELIAL AGGREGATION RECEPTOR 1"/>
    <property type="match status" value="1"/>
</dbReference>
<dbReference type="PRINTS" id="PR00011">
    <property type="entry name" value="EGFLAMININ"/>
</dbReference>
<keyword evidence="18" id="KW-1185">Reference proteome</keyword>
<dbReference type="InterPro" id="IPR000742">
    <property type="entry name" value="EGF"/>
</dbReference>
<dbReference type="GO" id="GO:0005886">
    <property type="term" value="C:plasma membrane"/>
    <property type="evidence" value="ECO:0007669"/>
    <property type="project" value="UniProtKB-SubCell"/>
</dbReference>
<comment type="subcellular location">
    <subcellularLocation>
        <location evidence="1">Cell membrane</location>
        <topology evidence="1">Single-pass membrane protein</topology>
    </subcellularLocation>
</comment>
<comment type="caution">
    <text evidence="12">Lacks conserved residue(s) required for the propagation of feature annotation.</text>
</comment>
<dbReference type="PROSITE" id="PS50026">
    <property type="entry name" value="EGF_3"/>
    <property type="match status" value="3"/>
</dbReference>
<evidence type="ECO:0000256" key="2">
    <source>
        <dbReference type="ARBA" id="ARBA00022475"/>
    </source>
</evidence>
<evidence type="ECO:0000256" key="1">
    <source>
        <dbReference type="ARBA" id="ARBA00004162"/>
    </source>
</evidence>
<keyword evidence="6" id="KW-0677">Repeat</keyword>
<keyword evidence="3 12" id="KW-0245">EGF-like domain</keyword>
<dbReference type="Pfam" id="PF23301">
    <property type="entry name" value="EGF_PEAR1L"/>
    <property type="match status" value="1"/>
</dbReference>
<dbReference type="SMART" id="SM00180">
    <property type="entry name" value="EGF_Lam"/>
    <property type="match status" value="8"/>
</dbReference>
<feature type="disulfide bond" evidence="12">
    <location>
        <begin position="349"/>
        <end position="358"/>
    </location>
</feature>
<dbReference type="Gene3D" id="2.170.300.10">
    <property type="entry name" value="Tie2 ligand-binding domain superfamily"/>
    <property type="match status" value="3"/>
</dbReference>
<dbReference type="InterPro" id="IPR057138">
    <property type="entry name" value="EGF_PEAR1L-like"/>
</dbReference>
<evidence type="ECO:0000256" key="3">
    <source>
        <dbReference type="ARBA" id="ARBA00022536"/>
    </source>
</evidence>
<dbReference type="Pfam" id="PF00053">
    <property type="entry name" value="EGF_laminin"/>
    <property type="match status" value="3"/>
</dbReference>
<dbReference type="Gene3D" id="2.10.25.10">
    <property type="entry name" value="Laminin"/>
    <property type="match status" value="2"/>
</dbReference>
<organism evidence="17 18">
    <name type="scientific">Aldrovandia affinis</name>
    <dbReference type="NCBI Taxonomy" id="143900"/>
    <lineage>
        <taxon>Eukaryota</taxon>
        <taxon>Metazoa</taxon>
        <taxon>Chordata</taxon>
        <taxon>Craniata</taxon>
        <taxon>Vertebrata</taxon>
        <taxon>Euteleostomi</taxon>
        <taxon>Actinopterygii</taxon>
        <taxon>Neopterygii</taxon>
        <taxon>Teleostei</taxon>
        <taxon>Notacanthiformes</taxon>
        <taxon>Halosauridae</taxon>
        <taxon>Aldrovandia</taxon>
    </lineage>
</organism>
<evidence type="ECO:0008006" key="19">
    <source>
        <dbReference type="Google" id="ProtNLM"/>
    </source>
</evidence>
<feature type="disulfide bond" evidence="12">
    <location>
        <begin position="438"/>
        <end position="447"/>
    </location>
</feature>
<keyword evidence="5" id="KW-0732">Signal</keyword>
<dbReference type="AlphaFoldDB" id="A0AAD7RLQ9"/>
<evidence type="ECO:0000256" key="4">
    <source>
        <dbReference type="ARBA" id="ARBA00022692"/>
    </source>
</evidence>
<keyword evidence="8 14" id="KW-0472">Membrane</keyword>
<dbReference type="PROSITE" id="PS51041">
    <property type="entry name" value="EMI"/>
    <property type="match status" value="1"/>
</dbReference>
<dbReference type="PANTHER" id="PTHR24052">
    <property type="entry name" value="DELTA-RELATED"/>
    <property type="match status" value="1"/>
</dbReference>
<evidence type="ECO:0000256" key="5">
    <source>
        <dbReference type="ARBA" id="ARBA00022729"/>
    </source>
</evidence>
<dbReference type="EMBL" id="JAINUG010000227">
    <property type="protein sequence ID" value="KAJ8386509.1"/>
    <property type="molecule type" value="Genomic_DNA"/>
</dbReference>
<evidence type="ECO:0000259" key="15">
    <source>
        <dbReference type="PROSITE" id="PS50026"/>
    </source>
</evidence>
<feature type="transmembrane region" description="Helical" evidence="14">
    <location>
        <begin position="748"/>
        <end position="773"/>
    </location>
</feature>
<dbReference type="Proteomes" id="UP001221898">
    <property type="component" value="Unassembled WGS sequence"/>
</dbReference>
<sequence length="1023" mass="110705">MDLPRSRGRGFHAGTDGAAALRERPAPSGLLASCEHKMVMSSKCAVALHFLGFLLDLAWPLNPSDPNVCSLWESYTTSVKESYAHPFDQVYEEPCSDAWSFYKCTRHRITYKTAYRQAVKMDYRRRYQCCPGYYESGERCVPRCMKECVHGRCVAPDHCQCEEGWQSDDCSTAACGGKHWGMGCGLPCGCQNGARCHSLTGACQCPPGFRGPSCEDPCAAGTFGQGCLQKCLCGTGGSCDGRTGECRCNDGFTGTLCDQACSAQRCPPRCPCQSGGFCRGEGVCVCPPGWTGAVCTERCVAGWFGENCSQEWNRCSEACAVGRFGQDCDGVCDCAHGARCYHIHGGCLCEQGFRGPRCQDRMCPEGKFGPRCDQHCLCNSAHTLSCHPMKGDCTCHPGWAGLFCNETCPQGFYGHGCQDTCLCLNGGVCDSVSGHCQCAPGYTGEHCESHCERGSYGKGCSLHCSCDHTHSLACSPIEGTCFCREGWKGLDCSIPCSGGSWGPGCNGTCQCTNGALCNPTDGTCTCTAGWKGALCDQTCPEGWYGQGCVRPCDCLHADGCDRSSGQCQCEPGWAGSRCSQPCPEGSWGRHCNRSCSCLNSATCLLHNGSCVCTAGYWGTECQHICSAGVYGARCDTVCPPCARSSSPCHHVTGVCQCDPGYTGALCDQACPLGRLLPLFTWLDWVGLLSAVPSRDVWPELRPHLLLPPQHQLQPPHRGVCVRVGTGRADCIQGRDVDLMVPMTPVERVSWGAVTGIVLLVALVLLLLALLLAYRRRQSDKQSRVPAVAYSATRTVNSEYAVPDVPHSYYHYYTNPSYHTLSQSRPPLPHIPNNQEHPVSAIKNTNNQLFCNAKNVERERRGLFGAESNATLPADWKHDEAPAHKSQGAFGIDRSYSYSTSLGLCKDSSMADSSSSLNSENLYATIKDLPVPVPLSLSLSRPQESGYMEMTPLAQRERSYAEISLPPPPPVPSHRGTKRCSLGNVPEQEPQGHYDLPVNSHIPGHYDLPPVRRPPSPKPRRSPH</sequence>
<evidence type="ECO:0000256" key="13">
    <source>
        <dbReference type="SAM" id="MobiDB-lite"/>
    </source>
</evidence>
<feature type="region of interest" description="Disordered" evidence="13">
    <location>
        <begin position="961"/>
        <end position="1023"/>
    </location>
</feature>